<evidence type="ECO:0000313" key="2">
    <source>
        <dbReference type="Proteomes" id="UP000325451"/>
    </source>
</evidence>
<dbReference type="KEGG" id="pmao:PMYSY11_1370"/>
<proteinExistence type="predicted"/>
<name>A0A8S2B7W7_9PSED</name>
<accession>A0A8S2B7W7</accession>
<reference evidence="1" key="1">
    <citation type="submission" date="2021-02" db="EMBL/GenBank/DDBJ databases">
        <authorList>
            <consortium name="Genoscope - CEA"/>
            <person name="William W."/>
        </authorList>
    </citation>
    <scope>NUCLEOTIDE SEQUENCE</scope>
    <source>
        <strain evidence="1">YSy11</strain>
    </source>
</reference>
<dbReference type="Proteomes" id="UP000325451">
    <property type="component" value="Chromosome"/>
</dbReference>
<sequence length="61" mass="6739">MCAGSLLRSLPHLIRWLLACLKSDKESSAVIIRVNLCHSSIVPTARGLQSRVLIAAYKYSK</sequence>
<gene>
    <name evidence="1" type="ORF">PMYSY11_1370</name>
</gene>
<evidence type="ECO:0000313" key="1">
    <source>
        <dbReference type="EMBL" id="CAE6903219.1"/>
    </source>
</evidence>
<organism evidence="1 2">
    <name type="scientific">Pseudomonas marincola</name>
    <dbReference type="NCBI Taxonomy" id="437900"/>
    <lineage>
        <taxon>Bacteria</taxon>
        <taxon>Pseudomonadati</taxon>
        <taxon>Pseudomonadota</taxon>
        <taxon>Gammaproteobacteria</taxon>
        <taxon>Pseudomonadales</taxon>
        <taxon>Pseudomonadaceae</taxon>
        <taxon>Pseudomonas</taxon>
    </lineage>
</organism>
<keyword evidence="2" id="KW-1185">Reference proteome</keyword>
<dbReference type="EMBL" id="LR215729">
    <property type="protein sequence ID" value="CAE6903219.1"/>
    <property type="molecule type" value="Genomic_DNA"/>
</dbReference>
<dbReference type="AlphaFoldDB" id="A0A8S2B7W7"/>
<protein>
    <submittedName>
        <fullName evidence="1">Uncharacterized protein</fullName>
    </submittedName>
</protein>